<dbReference type="AlphaFoldDB" id="A0A6A6DAT3"/>
<evidence type="ECO:0000313" key="3">
    <source>
        <dbReference type="Proteomes" id="UP000800200"/>
    </source>
</evidence>
<keyword evidence="1" id="KW-1133">Transmembrane helix</keyword>
<keyword evidence="1" id="KW-0472">Membrane</keyword>
<keyword evidence="1" id="KW-0812">Transmembrane</keyword>
<protein>
    <submittedName>
        <fullName evidence="2">Uncharacterized protein</fullName>
    </submittedName>
</protein>
<organism evidence="2 3">
    <name type="scientific">Zopfia rhizophila CBS 207.26</name>
    <dbReference type="NCBI Taxonomy" id="1314779"/>
    <lineage>
        <taxon>Eukaryota</taxon>
        <taxon>Fungi</taxon>
        <taxon>Dikarya</taxon>
        <taxon>Ascomycota</taxon>
        <taxon>Pezizomycotina</taxon>
        <taxon>Dothideomycetes</taxon>
        <taxon>Dothideomycetes incertae sedis</taxon>
        <taxon>Zopfiaceae</taxon>
        <taxon>Zopfia</taxon>
    </lineage>
</organism>
<proteinExistence type="predicted"/>
<feature type="transmembrane region" description="Helical" evidence="1">
    <location>
        <begin position="31"/>
        <end position="47"/>
    </location>
</feature>
<evidence type="ECO:0000313" key="2">
    <source>
        <dbReference type="EMBL" id="KAF2176561.1"/>
    </source>
</evidence>
<dbReference type="Proteomes" id="UP000800200">
    <property type="component" value="Unassembled WGS sequence"/>
</dbReference>
<accession>A0A6A6DAT3</accession>
<evidence type="ECO:0000256" key="1">
    <source>
        <dbReference type="SAM" id="Phobius"/>
    </source>
</evidence>
<name>A0A6A6DAT3_9PEZI</name>
<keyword evidence="3" id="KW-1185">Reference proteome</keyword>
<dbReference type="EMBL" id="ML994705">
    <property type="protein sequence ID" value="KAF2176561.1"/>
    <property type="molecule type" value="Genomic_DNA"/>
</dbReference>
<gene>
    <name evidence="2" type="ORF">K469DRAFT_722176</name>
</gene>
<sequence>MLTKLVFRVTIDSTMARSINKRKVSNAGDPQLLYIFLWYFCTAVYVLRSPVYP</sequence>
<reference evidence="2" key="1">
    <citation type="journal article" date="2020" name="Stud. Mycol.">
        <title>101 Dothideomycetes genomes: a test case for predicting lifestyles and emergence of pathogens.</title>
        <authorList>
            <person name="Haridas S."/>
            <person name="Albert R."/>
            <person name="Binder M."/>
            <person name="Bloem J."/>
            <person name="Labutti K."/>
            <person name="Salamov A."/>
            <person name="Andreopoulos B."/>
            <person name="Baker S."/>
            <person name="Barry K."/>
            <person name="Bills G."/>
            <person name="Bluhm B."/>
            <person name="Cannon C."/>
            <person name="Castanera R."/>
            <person name="Culley D."/>
            <person name="Daum C."/>
            <person name="Ezra D."/>
            <person name="Gonzalez J."/>
            <person name="Henrissat B."/>
            <person name="Kuo A."/>
            <person name="Liang C."/>
            <person name="Lipzen A."/>
            <person name="Lutzoni F."/>
            <person name="Magnuson J."/>
            <person name="Mondo S."/>
            <person name="Nolan M."/>
            <person name="Ohm R."/>
            <person name="Pangilinan J."/>
            <person name="Park H.-J."/>
            <person name="Ramirez L."/>
            <person name="Alfaro M."/>
            <person name="Sun H."/>
            <person name="Tritt A."/>
            <person name="Yoshinaga Y."/>
            <person name="Zwiers L.-H."/>
            <person name="Turgeon B."/>
            <person name="Goodwin S."/>
            <person name="Spatafora J."/>
            <person name="Crous P."/>
            <person name="Grigoriev I."/>
        </authorList>
    </citation>
    <scope>NUCLEOTIDE SEQUENCE</scope>
    <source>
        <strain evidence="2">CBS 207.26</strain>
    </source>
</reference>